<keyword evidence="3" id="KW-1185">Reference proteome</keyword>
<feature type="domain" description="ABM" evidence="1">
    <location>
        <begin position="8"/>
        <end position="61"/>
    </location>
</feature>
<name>A0A934TK48_9RHOB</name>
<evidence type="ECO:0000259" key="1">
    <source>
        <dbReference type="Pfam" id="PF03992"/>
    </source>
</evidence>
<dbReference type="SUPFAM" id="SSF54909">
    <property type="entry name" value="Dimeric alpha+beta barrel"/>
    <property type="match status" value="1"/>
</dbReference>
<dbReference type="RefSeq" id="WP_201156688.1">
    <property type="nucleotide sequence ID" value="NZ_NHSD01000186.1"/>
</dbReference>
<protein>
    <submittedName>
        <fullName evidence="2">Antibiotic biosynthesis monooxygenase</fullName>
    </submittedName>
</protein>
<dbReference type="EMBL" id="NHSD01000186">
    <property type="protein sequence ID" value="MBK5926921.1"/>
    <property type="molecule type" value="Genomic_DNA"/>
</dbReference>
<dbReference type="AlphaFoldDB" id="A0A934TK48"/>
<dbReference type="Proteomes" id="UP000706333">
    <property type="component" value="Unassembled WGS sequence"/>
</dbReference>
<dbReference type="InterPro" id="IPR011008">
    <property type="entry name" value="Dimeric_a/b-barrel"/>
</dbReference>
<reference evidence="2" key="1">
    <citation type="submission" date="2017-05" db="EMBL/GenBank/DDBJ databases">
        <authorList>
            <person name="Imhoff J.F."/>
            <person name="Rahn T."/>
            <person name="Kuenzel S."/>
            <person name="Neulinger S.C."/>
        </authorList>
    </citation>
    <scope>NUCLEOTIDE SEQUENCE</scope>
    <source>
        <strain evidence="2">LMG 28126</strain>
    </source>
</reference>
<organism evidence="2 3">
    <name type="scientific">Rhodobaculum claviforme</name>
    <dbReference type="NCBI Taxonomy" id="1549854"/>
    <lineage>
        <taxon>Bacteria</taxon>
        <taxon>Pseudomonadati</taxon>
        <taxon>Pseudomonadota</taxon>
        <taxon>Alphaproteobacteria</taxon>
        <taxon>Rhodobacterales</taxon>
        <taxon>Paracoccaceae</taxon>
        <taxon>Rhodobaculum</taxon>
    </lineage>
</organism>
<sequence>MRCTTAQEAAAIARHLAAHVALSRAEPGCLSFEVWQTDDPLVWRVEERFASRAAFDAHQRRTRASPWWAATAVIPRCYTITDG</sequence>
<comment type="caution">
    <text evidence="2">The sequence shown here is derived from an EMBL/GenBank/DDBJ whole genome shotgun (WGS) entry which is preliminary data.</text>
</comment>
<keyword evidence="2" id="KW-0503">Monooxygenase</keyword>
<dbReference type="Gene3D" id="3.30.70.100">
    <property type="match status" value="1"/>
</dbReference>
<gene>
    <name evidence="2" type="ORF">CCR87_06100</name>
</gene>
<evidence type="ECO:0000313" key="3">
    <source>
        <dbReference type="Proteomes" id="UP000706333"/>
    </source>
</evidence>
<keyword evidence="2" id="KW-0560">Oxidoreductase</keyword>
<dbReference type="Pfam" id="PF03992">
    <property type="entry name" value="ABM"/>
    <property type="match status" value="1"/>
</dbReference>
<dbReference type="GO" id="GO:0004497">
    <property type="term" value="F:monooxygenase activity"/>
    <property type="evidence" value="ECO:0007669"/>
    <property type="project" value="UniProtKB-KW"/>
</dbReference>
<dbReference type="InterPro" id="IPR007138">
    <property type="entry name" value="ABM_dom"/>
</dbReference>
<accession>A0A934TK48</accession>
<evidence type="ECO:0000313" key="2">
    <source>
        <dbReference type="EMBL" id="MBK5926921.1"/>
    </source>
</evidence>
<reference evidence="2" key="2">
    <citation type="journal article" date="2020" name="Microorganisms">
        <title>Osmotic Adaptation and Compatible Solute Biosynthesis of Phototrophic Bacteria as Revealed from Genome Analyses.</title>
        <authorList>
            <person name="Imhoff J.F."/>
            <person name="Rahn T."/>
            <person name="Kunzel S."/>
            <person name="Keller A."/>
            <person name="Neulinger S.C."/>
        </authorList>
    </citation>
    <scope>NUCLEOTIDE SEQUENCE</scope>
    <source>
        <strain evidence="2">LMG 28126</strain>
    </source>
</reference>
<proteinExistence type="predicted"/>